<gene>
    <name evidence="1" type="ORF">EZS27_002161</name>
</gene>
<dbReference type="EMBL" id="SNRY01000028">
    <property type="protein sequence ID" value="KAA6350434.1"/>
    <property type="molecule type" value="Genomic_DNA"/>
</dbReference>
<comment type="caution">
    <text evidence="1">The sequence shown here is derived from an EMBL/GenBank/DDBJ whole genome shotgun (WGS) entry which is preliminary data.</text>
</comment>
<protein>
    <submittedName>
        <fullName evidence="1">Uncharacterized protein</fullName>
    </submittedName>
</protein>
<dbReference type="AlphaFoldDB" id="A0A5J4SWH7"/>
<evidence type="ECO:0000313" key="1">
    <source>
        <dbReference type="EMBL" id="KAA6350434.1"/>
    </source>
</evidence>
<reference evidence="1" key="1">
    <citation type="submission" date="2019-03" db="EMBL/GenBank/DDBJ databases">
        <title>Single cell metagenomics reveals metabolic interactions within the superorganism composed of flagellate Streblomastix strix and complex community of Bacteroidetes bacteria on its surface.</title>
        <authorList>
            <person name="Treitli S.C."/>
            <person name="Kolisko M."/>
            <person name="Husnik F."/>
            <person name="Keeling P."/>
            <person name="Hampl V."/>
        </authorList>
    </citation>
    <scope>NUCLEOTIDE SEQUENCE</scope>
    <source>
        <strain evidence="1">STM</strain>
    </source>
</reference>
<name>A0A5J4SWH7_9ZZZZ</name>
<organism evidence="1">
    <name type="scientific">termite gut metagenome</name>
    <dbReference type="NCBI Taxonomy" id="433724"/>
    <lineage>
        <taxon>unclassified sequences</taxon>
        <taxon>metagenomes</taxon>
        <taxon>organismal metagenomes</taxon>
    </lineage>
</organism>
<accession>A0A5J4SWH7</accession>
<proteinExistence type="predicted"/>
<sequence>MIKTNIAREYPDHIKKYDCKDKSIYIADYTKQTQTKGRKGKGVRISIEPPTGIKCFSLLNDCGLRIGNIVFNNKSFISLSGTLSQCECVVFPDVAGDNSWIFFAELKYHDGKYNKENLKKAICQLYKTRTYYFQKGIFGINNTCYLVASLPTQPVPFANFSLTQEKIQEIKRKHNVVLRLTNKAEIVDTKMITI</sequence>